<dbReference type="EMBL" id="KL367480">
    <property type="protein sequence ID" value="KFD71916.1"/>
    <property type="molecule type" value="Genomic_DNA"/>
</dbReference>
<gene>
    <name evidence="1" type="ORF">M513_08169</name>
    <name evidence="2" type="ORF">M514_08169</name>
</gene>
<name>A0A085NR20_9BILA</name>
<organism evidence="2">
    <name type="scientific">Trichuris suis</name>
    <name type="common">pig whipworm</name>
    <dbReference type="NCBI Taxonomy" id="68888"/>
    <lineage>
        <taxon>Eukaryota</taxon>
        <taxon>Metazoa</taxon>
        <taxon>Ecdysozoa</taxon>
        <taxon>Nematoda</taxon>
        <taxon>Enoplea</taxon>
        <taxon>Dorylaimia</taxon>
        <taxon>Trichinellida</taxon>
        <taxon>Trichuridae</taxon>
        <taxon>Trichuris</taxon>
    </lineage>
</organism>
<protein>
    <submittedName>
        <fullName evidence="2">Uncharacterized protein</fullName>
    </submittedName>
</protein>
<keyword evidence="3" id="KW-1185">Reference proteome</keyword>
<dbReference type="AlphaFoldDB" id="A0A085NR20"/>
<evidence type="ECO:0000313" key="3">
    <source>
        <dbReference type="Proteomes" id="UP000030764"/>
    </source>
</evidence>
<evidence type="ECO:0000313" key="2">
    <source>
        <dbReference type="EMBL" id="KFD71916.1"/>
    </source>
</evidence>
<proteinExistence type="predicted"/>
<sequence length="64" mass="7724">MQHVVMLKRVFLKMLAEVAPRLKKVNELPKFARIKYKPARRPTNYAHRAQQSHRQFTARFLFVM</sequence>
<dbReference type="Proteomes" id="UP000030764">
    <property type="component" value="Unassembled WGS sequence"/>
</dbReference>
<accession>A0A085NR20</accession>
<dbReference type="Proteomes" id="UP000030758">
    <property type="component" value="Unassembled WGS sequence"/>
</dbReference>
<reference evidence="2 3" key="1">
    <citation type="journal article" date="2014" name="Nat. Genet.">
        <title>Genome and transcriptome of the porcine whipworm Trichuris suis.</title>
        <authorList>
            <person name="Jex A.R."/>
            <person name="Nejsum P."/>
            <person name="Schwarz E.M."/>
            <person name="Hu L."/>
            <person name="Young N.D."/>
            <person name="Hall R.S."/>
            <person name="Korhonen P.K."/>
            <person name="Liao S."/>
            <person name="Thamsborg S."/>
            <person name="Xia J."/>
            <person name="Xu P."/>
            <person name="Wang S."/>
            <person name="Scheerlinck J.P."/>
            <person name="Hofmann A."/>
            <person name="Sternberg P.W."/>
            <person name="Wang J."/>
            <person name="Gasser R.B."/>
        </authorList>
    </citation>
    <scope>NUCLEOTIDE SEQUENCE [LARGE SCALE GENOMIC DNA]</scope>
    <source>
        <strain evidence="2">DCEP-RM93F</strain>
        <strain evidence="1">DCEP-RM93M</strain>
    </source>
</reference>
<evidence type="ECO:0000313" key="1">
    <source>
        <dbReference type="EMBL" id="KFD50986.1"/>
    </source>
</evidence>
<dbReference type="EMBL" id="KL363245">
    <property type="protein sequence ID" value="KFD50986.1"/>
    <property type="molecule type" value="Genomic_DNA"/>
</dbReference>